<evidence type="ECO:0000259" key="1">
    <source>
        <dbReference type="PROSITE" id="PS50914"/>
    </source>
</evidence>
<dbReference type="AlphaFoldDB" id="A0A0F9RN47"/>
<dbReference type="PANTHER" id="PTHR34606">
    <property type="entry name" value="BON DOMAIN-CONTAINING PROTEIN"/>
    <property type="match status" value="1"/>
</dbReference>
<proteinExistence type="predicted"/>
<accession>A0A0F9RN47</accession>
<dbReference type="Gene3D" id="3.30.1340.30">
    <property type="match status" value="1"/>
</dbReference>
<dbReference type="PANTHER" id="PTHR34606:SF4">
    <property type="entry name" value="OUTER MEMBRANE LIPOPROTEIN DOLP"/>
    <property type="match status" value="1"/>
</dbReference>
<name>A0A0F9RN47_9ZZZZ</name>
<dbReference type="Pfam" id="PF04972">
    <property type="entry name" value="BON"/>
    <property type="match status" value="2"/>
</dbReference>
<dbReference type="PROSITE" id="PS50914">
    <property type="entry name" value="BON"/>
    <property type="match status" value="2"/>
</dbReference>
<dbReference type="InterPro" id="IPR051686">
    <property type="entry name" value="Lipoprotein_DolP"/>
</dbReference>
<dbReference type="EMBL" id="LAZR01000854">
    <property type="protein sequence ID" value="KKN56179.1"/>
    <property type="molecule type" value="Genomic_DNA"/>
</dbReference>
<sequence>MLKLKKAVWLIIPAAMYLQGCVPLVATGAATGASVAYDRRTTGSVIDDQGIEFKASYAIFNNKEIYDQSHINITSYNGVVLVTGETPSESLKQKVYDEVKVIPKVKRIYNELTIAAPSSLPSRSSDAWITSKIKAKMTTNKTTDPMFIKVVTERGIVYLMGMLSHAEADQAVNLVRSSAGVQRVVKIFEYTD</sequence>
<comment type="caution">
    <text evidence="2">The sequence shown here is derived from an EMBL/GenBank/DDBJ whole genome shotgun (WGS) entry which is preliminary data.</text>
</comment>
<reference evidence="2" key="1">
    <citation type="journal article" date="2015" name="Nature">
        <title>Complex archaea that bridge the gap between prokaryotes and eukaryotes.</title>
        <authorList>
            <person name="Spang A."/>
            <person name="Saw J.H."/>
            <person name="Jorgensen S.L."/>
            <person name="Zaremba-Niedzwiedzka K."/>
            <person name="Martijn J."/>
            <person name="Lind A.E."/>
            <person name="van Eijk R."/>
            <person name="Schleper C."/>
            <person name="Guy L."/>
            <person name="Ettema T.J."/>
        </authorList>
    </citation>
    <scope>NUCLEOTIDE SEQUENCE</scope>
</reference>
<feature type="domain" description="BON" evidence="1">
    <location>
        <begin position="125"/>
        <end position="192"/>
    </location>
</feature>
<organism evidence="2">
    <name type="scientific">marine sediment metagenome</name>
    <dbReference type="NCBI Taxonomy" id="412755"/>
    <lineage>
        <taxon>unclassified sequences</taxon>
        <taxon>metagenomes</taxon>
        <taxon>ecological metagenomes</taxon>
    </lineage>
</organism>
<evidence type="ECO:0000313" key="2">
    <source>
        <dbReference type="EMBL" id="KKN56179.1"/>
    </source>
</evidence>
<feature type="domain" description="BON" evidence="1">
    <location>
        <begin position="47"/>
        <end position="116"/>
    </location>
</feature>
<dbReference type="InterPro" id="IPR007055">
    <property type="entry name" value="BON_dom"/>
</dbReference>
<gene>
    <name evidence="2" type="ORF">LCGC14_0574760</name>
</gene>
<protein>
    <recommendedName>
        <fullName evidence="1">BON domain-containing protein</fullName>
    </recommendedName>
</protein>